<protein>
    <recommendedName>
        <fullName evidence="4">Beta-glucuronidase</fullName>
    </recommendedName>
</protein>
<dbReference type="Gene3D" id="2.60.120.260">
    <property type="entry name" value="Galactose-binding domain-like"/>
    <property type="match status" value="1"/>
</dbReference>
<evidence type="ECO:0000313" key="3">
    <source>
        <dbReference type="Proteomes" id="UP000491181"/>
    </source>
</evidence>
<reference evidence="2 3" key="1">
    <citation type="journal article" date="2020" name="Microbiome">
        <title>Single-cell genomics of uncultured bacteria reveals dietary fiber responders in the mouse gut microbiota.</title>
        <authorList>
            <person name="Chijiiwa R."/>
            <person name="Hosokawa M."/>
            <person name="Kogawa M."/>
            <person name="Nishikawa Y."/>
            <person name="Ide K."/>
            <person name="Sakanashi C."/>
            <person name="Takahashi K."/>
            <person name="Takeyama H."/>
        </authorList>
    </citation>
    <scope>NUCLEOTIDE SEQUENCE [LARGE SCALE GENOMIC DNA]</scope>
    <source>
        <strain evidence="2">IMSAGC_001</strain>
    </source>
</reference>
<proteinExistence type="predicted"/>
<dbReference type="InterPro" id="IPR008979">
    <property type="entry name" value="Galactose-bd-like_sf"/>
</dbReference>
<gene>
    <name evidence="2" type="ORF">IMSAGC001_02123</name>
</gene>
<feature type="chain" id="PRO_5029550483" description="Beta-glucuronidase" evidence="1">
    <location>
        <begin position="24"/>
        <end position="138"/>
    </location>
</feature>
<evidence type="ECO:0000256" key="1">
    <source>
        <dbReference type="SAM" id="SignalP"/>
    </source>
</evidence>
<organism evidence="2 3">
    <name type="scientific">Bacteroides acidifaciens</name>
    <dbReference type="NCBI Taxonomy" id="85831"/>
    <lineage>
        <taxon>Bacteria</taxon>
        <taxon>Pseudomonadati</taxon>
        <taxon>Bacteroidota</taxon>
        <taxon>Bacteroidia</taxon>
        <taxon>Bacteroidales</taxon>
        <taxon>Bacteroidaceae</taxon>
        <taxon>Bacteroides</taxon>
    </lineage>
</organism>
<feature type="signal peptide" evidence="1">
    <location>
        <begin position="1"/>
        <end position="23"/>
    </location>
</feature>
<dbReference type="Proteomes" id="UP000491181">
    <property type="component" value="Unassembled WGS sequence"/>
</dbReference>
<evidence type="ECO:0008006" key="4">
    <source>
        <dbReference type="Google" id="ProtNLM"/>
    </source>
</evidence>
<evidence type="ECO:0000313" key="2">
    <source>
        <dbReference type="EMBL" id="GFH86712.1"/>
    </source>
</evidence>
<comment type="caution">
    <text evidence="2">The sequence shown here is derived from an EMBL/GenBank/DDBJ whole genome shotgun (WGS) entry which is preliminary data.</text>
</comment>
<dbReference type="SUPFAM" id="SSF49785">
    <property type="entry name" value="Galactose-binding domain-like"/>
    <property type="match status" value="1"/>
</dbReference>
<sequence>MQIRKKTIVCMLLFILFVGNAVAQNLITNVYGRDIRSLNGKWNAIIDLYDQGRGMKVYRNQGPKGNTDFYEYSFQGGLRLNVPGDWNSQTPELKFYEGTVWYARHFDAKRLTHKRQFLYFGAVSYRCRVYLNGAEIGP</sequence>
<name>A0A7J0A3J4_9BACE</name>
<accession>A0A7J0A3J4</accession>
<dbReference type="AlphaFoldDB" id="A0A7J0A3J4"/>
<dbReference type="EMBL" id="BLLS01000053">
    <property type="protein sequence ID" value="GFH86712.1"/>
    <property type="molecule type" value="Genomic_DNA"/>
</dbReference>
<keyword evidence="1" id="KW-0732">Signal</keyword>